<sequence>MIVITRGRRYDGRSNNCTRMYHLGLNDKGSVSGSSVDSNGASVVSVSSVSSNDVIGGLVVNVNEVNFSGYFVCSIYLWHKTFSTH</sequence>
<proteinExistence type="predicted"/>
<gene>
    <name evidence="1" type="ORF">LSAT_V11C300106880</name>
</gene>
<keyword evidence="2" id="KW-1185">Reference proteome</keyword>
<dbReference type="EMBL" id="NBSK02000003">
    <property type="protein sequence ID" value="KAJ0215517.1"/>
    <property type="molecule type" value="Genomic_DNA"/>
</dbReference>
<dbReference type="AlphaFoldDB" id="A0A9R1W2X2"/>
<evidence type="ECO:0000313" key="2">
    <source>
        <dbReference type="Proteomes" id="UP000235145"/>
    </source>
</evidence>
<dbReference type="Proteomes" id="UP000235145">
    <property type="component" value="Unassembled WGS sequence"/>
</dbReference>
<name>A0A9R1W2X2_LACSA</name>
<accession>A0A9R1W2X2</accession>
<evidence type="ECO:0000313" key="1">
    <source>
        <dbReference type="EMBL" id="KAJ0215517.1"/>
    </source>
</evidence>
<organism evidence="1 2">
    <name type="scientific">Lactuca sativa</name>
    <name type="common">Garden lettuce</name>
    <dbReference type="NCBI Taxonomy" id="4236"/>
    <lineage>
        <taxon>Eukaryota</taxon>
        <taxon>Viridiplantae</taxon>
        <taxon>Streptophyta</taxon>
        <taxon>Embryophyta</taxon>
        <taxon>Tracheophyta</taxon>
        <taxon>Spermatophyta</taxon>
        <taxon>Magnoliopsida</taxon>
        <taxon>eudicotyledons</taxon>
        <taxon>Gunneridae</taxon>
        <taxon>Pentapetalae</taxon>
        <taxon>asterids</taxon>
        <taxon>campanulids</taxon>
        <taxon>Asterales</taxon>
        <taxon>Asteraceae</taxon>
        <taxon>Cichorioideae</taxon>
        <taxon>Cichorieae</taxon>
        <taxon>Lactucinae</taxon>
        <taxon>Lactuca</taxon>
    </lineage>
</organism>
<reference evidence="1 2" key="1">
    <citation type="journal article" date="2017" name="Nat. Commun.">
        <title>Genome assembly with in vitro proximity ligation data and whole-genome triplication in lettuce.</title>
        <authorList>
            <person name="Reyes-Chin-Wo S."/>
            <person name="Wang Z."/>
            <person name="Yang X."/>
            <person name="Kozik A."/>
            <person name="Arikit S."/>
            <person name="Song C."/>
            <person name="Xia L."/>
            <person name="Froenicke L."/>
            <person name="Lavelle D.O."/>
            <person name="Truco M.J."/>
            <person name="Xia R."/>
            <person name="Zhu S."/>
            <person name="Xu C."/>
            <person name="Xu H."/>
            <person name="Xu X."/>
            <person name="Cox K."/>
            <person name="Korf I."/>
            <person name="Meyers B.C."/>
            <person name="Michelmore R.W."/>
        </authorList>
    </citation>
    <scope>NUCLEOTIDE SEQUENCE [LARGE SCALE GENOMIC DNA]</scope>
    <source>
        <strain evidence="2">cv. Salinas</strain>
        <tissue evidence="1">Seedlings</tissue>
    </source>
</reference>
<protein>
    <submittedName>
        <fullName evidence="1">Uncharacterized protein</fullName>
    </submittedName>
</protein>
<comment type="caution">
    <text evidence="1">The sequence shown here is derived from an EMBL/GenBank/DDBJ whole genome shotgun (WGS) entry which is preliminary data.</text>
</comment>